<comment type="caution">
    <text evidence="1">The sequence shown here is derived from an EMBL/GenBank/DDBJ whole genome shotgun (WGS) entry which is preliminary data.</text>
</comment>
<dbReference type="Proteomes" id="UP001642464">
    <property type="component" value="Unassembled WGS sequence"/>
</dbReference>
<organism evidence="1 2">
    <name type="scientific">Durusdinium trenchii</name>
    <dbReference type="NCBI Taxonomy" id="1381693"/>
    <lineage>
        <taxon>Eukaryota</taxon>
        <taxon>Sar</taxon>
        <taxon>Alveolata</taxon>
        <taxon>Dinophyceae</taxon>
        <taxon>Suessiales</taxon>
        <taxon>Symbiodiniaceae</taxon>
        <taxon>Durusdinium</taxon>
    </lineage>
</organism>
<accession>A0ABP0PQB4</accession>
<reference evidence="1 2" key="1">
    <citation type="submission" date="2024-02" db="EMBL/GenBank/DDBJ databases">
        <authorList>
            <person name="Chen Y."/>
            <person name="Shah S."/>
            <person name="Dougan E. K."/>
            <person name="Thang M."/>
            <person name="Chan C."/>
        </authorList>
    </citation>
    <scope>NUCLEOTIDE SEQUENCE [LARGE SCALE GENOMIC DNA]</scope>
</reference>
<feature type="non-terminal residue" evidence="1">
    <location>
        <position position="197"/>
    </location>
</feature>
<evidence type="ECO:0000313" key="1">
    <source>
        <dbReference type="EMBL" id="CAK9077971.1"/>
    </source>
</evidence>
<proteinExistence type="predicted"/>
<sequence>MYGLRLINNFYADFAGTRSDFVVVGHPEYNLGKVRSDYGYKEGWDTTGIPSIPGRSLPGDRIQKMGTGRYLKALAKPEPKPKYKERVLAKSRSEPQLAARKVGDEPGGDIDTFFQELMSIDKLPPCTPNRLTAGWANDLRSQAVMKHYSSVQEELESLRGRVQRSPDAVKVELEVDDAWRYYALHLKQAKKNDLQLR</sequence>
<protein>
    <submittedName>
        <fullName evidence="1">Uncharacterized protein</fullName>
    </submittedName>
</protein>
<dbReference type="EMBL" id="CAXAMM010037969">
    <property type="protein sequence ID" value="CAK9077971.1"/>
    <property type="molecule type" value="Genomic_DNA"/>
</dbReference>
<name>A0ABP0PQB4_9DINO</name>
<keyword evidence="2" id="KW-1185">Reference proteome</keyword>
<evidence type="ECO:0000313" key="2">
    <source>
        <dbReference type="Proteomes" id="UP001642464"/>
    </source>
</evidence>
<gene>
    <name evidence="1" type="ORF">SCF082_LOCUS37353</name>
</gene>